<accession>A0A9W4MVE8</accession>
<dbReference type="EMBL" id="CAJVNV010000242">
    <property type="protein sequence ID" value="CAG8127192.1"/>
    <property type="molecule type" value="Genomic_DNA"/>
</dbReference>
<feature type="region of interest" description="Disordered" evidence="1">
    <location>
        <begin position="40"/>
        <end position="60"/>
    </location>
</feature>
<feature type="region of interest" description="Disordered" evidence="1">
    <location>
        <begin position="1"/>
        <end position="26"/>
    </location>
</feature>
<reference evidence="2" key="1">
    <citation type="submission" date="2021-07" db="EMBL/GenBank/DDBJ databases">
        <authorList>
            <person name="Branca A.L. A."/>
        </authorList>
    </citation>
    <scope>NUCLEOTIDE SEQUENCE</scope>
</reference>
<sequence>PARIPKAKREYPRRRTEDIRPQHTSARTTALCRLFVPSFGHPNIKTSTSQESGPEDTAPH</sequence>
<feature type="non-terminal residue" evidence="2">
    <location>
        <position position="60"/>
    </location>
</feature>
<feature type="compositionally biased region" description="Basic and acidic residues" evidence="1">
    <location>
        <begin position="7"/>
        <end position="21"/>
    </location>
</feature>
<dbReference type="AlphaFoldDB" id="A0A9W4MVE8"/>
<organism evidence="2 3">
    <name type="scientific">Penicillium nalgiovense</name>
    <dbReference type="NCBI Taxonomy" id="60175"/>
    <lineage>
        <taxon>Eukaryota</taxon>
        <taxon>Fungi</taxon>
        <taxon>Dikarya</taxon>
        <taxon>Ascomycota</taxon>
        <taxon>Pezizomycotina</taxon>
        <taxon>Eurotiomycetes</taxon>
        <taxon>Eurotiomycetidae</taxon>
        <taxon>Eurotiales</taxon>
        <taxon>Aspergillaceae</taxon>
        <taxon>Penicillium</taxon>
    </lineage>
</organism>
<dbReference type="Proteomes" id="UP001153461">
    <property type="component" value="Unassembled WGS sequence"/>
</dbReference>
<name>A0A9W4MVE8_PENNA</name>
<dbReference type="OrthoDB" id="2117453at2759"/>
<evidence type="ECO:0000313" key="2">
    <source>
        <dbReference type="EMBL" id="CAG8127192.1"/>
    </source>
</evidence>
<protein>
    <submittedName>
        <fullName evidence="2">Uncharacterized protein</fullName>
    </submittedName>
</protein>
<proteinExistence type="predicted"/>
<gene>
    <name evidence="2" type="ORF">PNAL_LOCUS5427</name>
</gene>
<evidence type="ECO:0000256" key="1">
    <source>
        <dbReference type="SAM" id="MobiDB-lite"/>
    </source>
</evidence>
<comment type="caution">
    <text evidence="2">The sequence shown here is derived from an EMBL/GenBank/DDBJ whole genome shotgun (WGS) entry which is preliminary data.</text>
</comment>
<evidence type="ECO:0000313" key="3">
    <source>
        <dbReference type="Proteomes" id="UP001153461"/>
    </source>
</evidence>